<keyword evidence="3" id="KW-1185">Reference proteome</keyword>
<sequence length="138" mass="15661">MKKIIDTLYRFTHVLELIMGLFVLAAILMEGIAVIQEFGIFWTGRMEHGAFMEFLELVLNLVVGVEFLKMLLRPSTDTILEVLMFVIARHMVVKTTTSFEDLLSVLSVAVLLLIRKYAGGPLFAAKKDKDPVREEKSE</sequence>
<evidence type="ECO:0000313" key="3">
    <source>
        <dbReference type="Proteomes" id="UP000621540"/>
    </source>
</evidence>
<name>A0ABR7I8V0_9FIRM</name>
<accession>A0ABR7I8V0</accession>
<evidence type="ECO:0000256" key="1">
    <source>
        <dbReference type="SAM" id="Phobius"/>
    </source>
</evidence>
<evidence type="ECO:0000313" key="2">
    <source>
        <dbReference type="EMBL" id="MBC5753344.1"/>
    </source>
</evidence>
<proteinExistence type="predicted"/>
<dbReference type="EMBL" id="JACOQH010000002">
    <property type="protein sequence ID" value="MBC5753344.1"/>
    <property type="molecule type" value="Genomic_DNA"/>
</dbReference>
<keyword evidence="1" id="KW-0812">Transmembrane</keyword>
<feature type="transmembrane region" description="Helical" evidence="1">
    <location>
        <begin position="54"/>
        <end position="72"/>
    </location>
</feature>
<dbReference type="RefSeq" id="WP_022515060.1">
    <property type="nucleotide sequence ID" value="NZ_JACOQH010000002.1"/>
</dbReference>
<protein>
    <recommendedName>
        <fullName evidence="4">Transporter</fullName>
    </recommendedName>
</protein>
<keyword evidence="1" id="KW-0472">Membrane</keyword>
<reference evidence="2 3" key="1">
    <citation type="submission" date="2020-08" db="EMBL/GenBank/DDBJ databases">
        <title>Genome public.</title>
        <authorList>
            <person name="Liu C."/>
            <person name="Sun Q."/>
        </authorList>
    </citation>
    <scope>NUCLEOTIDE SEQUENCE [LARGE SCALE GENOMIC DNA]</scope>
    <source>
        <strain evidence="2 3">BX0805</strain>
    </source>
</reference>
<gene>
    <name evidence="2" type="ORF">H8Z76_04740</name>
</gene>
<feature type="transmembrane region" description="Helical" evidence="1">
    <location>
        <begin position="17"/>
        <end position="42"/>
    </location>
</feature>
<dbReference type="Proteomes" id="UP000621540">
    <property type="component" value="Unassembled WGS sequence"/>
</dbReference>
<organism evidence="2 3">
    <name type="scientific">Roseburia yibonii</name>
    <dbReference type="NCBI Taxonomy" id="2763063"/>
    <lineage>
        <taxon>Bacteria</taxon>
        <taxon>Bacillati</taxon>
        <taxon>Bacillota</taxon>
        <taxon>Clostridia</taxon>
        <taxon>Lachnospirales</taxon>
        <taxon>Lachnospiraceae</taxon>
        <taxon>Roseburia</taxon>
    </lineage>
</organism>
<comment type="caution">
    <text evidence="2">The sequence shown here is derived from an EMBL/GenBank/DDBJ whole genome shotgun (WGS) entry which is preliminary data.</text>
</comment>
<evidence type="ECO:0008006" key="4">
    <source>
        <dbReference type="Google" id="ProtNLM"/>
    </source>
</evidence>
<keyword evidence="1" id="KW-1133">Transmembrane helix</keyword>